<reference evidence="4" key="1">
    <citation type="journal article" date="2017" name="Nat. Ecol. Evol.">
        <title>Genome expansion and lineage-specific genetic innovations in the forest pathogenic fungi Armillaria.</title>
        <authorList>
            <person name="Sipos G."/>
            <person name="Prasanna A.N."/>
            <person name="Walter M.C."/>
            <person name="O'Connor E."/>
            <person name="Balint B."/>
            <person name="Krizsan K."/>
            <person name="Kiss B."/>
            <person name="Hess J."/>
            <person name="Varga T."/>
            <person name="Slot J."/>
            <person name="Riley R."/>
            <person name="Boka B."/>
            <person name="Rigling D."/>
            <person name="Barry K."/>
            <person name="Lee J."/>
            <person name="Mihaltcheva S."/>
            <person name="LaButti K."/>
            <person name="Lipzen A."/>
            <person name="Waldron R."/>
            <person name="Moloney N.M."/>
            <person name="Sperisen C."/>
            <person name="Kredics L."/>
            <person name="Vagvoelgyi C."/>
            <person name="Patrignani A."/>
            <person name="Fitzpatrick D."/>
            <person name="Nagy I."/>
            <person name="Doyle S."/>
            <person name="Anderson J.B."/>
            <person name="Grigoriev I.V."/>
            <person name="Gueldener U."/>
            <person name="Muensterkoetter M."/>
            <person name="Nagy L.G."/>
        </authorList>
    </citation>
    <scope>NUCLEOTIDE SEQUENCE [LARGE SCALE GENOMIC DNA]</scope>
    <source>
        <strain evidence="4">C18/9</strain>
    </source>
</reference>
<dbReference type="Proteomes" id="UP000219338">
    <property type="component" value="Unassembled WGS sequence"/>
</dbReference>
<organism evidence="3 4">
    <name type="scientific">Armillaria ostoyae</name>
    <name type="common">Armillaria root rot fungus</name>
    <dbReference type="NCBI Taxonomy" id="47428"/>
    <lineage>
        <taxon>Eukaryota</taxon>
        <taxon>Fungi</taxon>
        <taxon>Dikarya</taxon>
        <taxon>Basidiomycota</taxon>
        <taxon>Agaricomycotina</taxon>
        <taxon>Agaricomycetes</taxon>
        <taxon>Agaricomycetidae</taxon>
        <taxon>Agaricales</taxon>
        <taxon>Marasmiineae</taxon>
        <taxon>Physalacriaceae</taxon>
        <taxon>Armillaria</taxon>
    </lineage>
</organism>
<accession>A0A284RXN0</accession>
<dbReference type="OrthoDB" id="5569250at2759"/>
<evidence type="ECO:0000313" key="3">
    <source>
        <dbReference type="EMBL" id="SJL13510.1"/>
    </source>
</evidence>
<proteinExistence type="predicted"/>
<dbReference type="OMA" id="IQMTENG"/>
<dbReference type="InterPro" id="IPR011009">
    <property type="entry name" value="Kinase-like_dom_sf"/>
</dbReference>
<feature type="compositionally biased region" description="Polar residues" evidence="1">
    <location>
        <begin position="241"/>
        <end position="264"/>
    </location>
</feature>
<sequence>MKGTVEGPKVASITRENTSDGFSNEDERACRPDNIKLVELNLEDTQGVKFVSLLKALLMRMLLGASADGKDVVALGKAKSDADGLFDEMLKSAVDFCNSSFPEESTSPASQTSIQSETSQRMKSSLKTFCEGKSESQRHLPIATAMNTILLEYDERRFGLLPCLHDDNRIIIIPNDLIESKQLEMDLPSTKRKPDNIIIQLSHLLNDTCKGFDYRSLVNLVATESTDWKEGRRHKDKLATSEKQVLGETSSTPASDTLQYSDSNSKVERRSTSQASGPFTGATSRKKRIHEEAEGAQDTPRANSSQKKSKTLHPLPDTTHFIGDIQCAHYAIERLRAAWSVTHSIVLLLDDNMLSLRWYDAEGSIVTQPIDIIGRLPLFVVMVIILQRFKAAMLGLSDIQMTENGPVSFCLESDKAKGKLFGLVGRQTFMQLSVTSVWSAATSHVLDGSKQSIAPQEPHEASDAPVITSTPLSPGLTPTLPKRWCSNRLKASNTLPNSSSSFPVPQQSSRVFPGSARQLLGLGAEPSHSLLRLVCHKLFPIKDLDVQEFWKASWELIRCHYLLWRIGVAHGDISIGNLMYDAKKGWERMGTRPFIALELLKRADGSVKRMYRHDLESFAWCLVWCGMNESFPDKAIYRSTADALAYKSGLALDVPVKTAKLGFEEIWPCIVEWILALVIVLPRSPRLQQVEDPTMLVRVFAEIVGKHEQAIPLDDPQLKWVDFQVPLQASSSSTDANMGDVTA</sequence>
<dbReference type="Pfam" id="PF17667">
    <property type="entry name" value="Pkinase_fungal"/>
    <property type="match status" value="1"/>
</dbReference>
<evidence type="ECO:0000313" key="4">
    <source>
        <dbReference type="Proteomes" id="UP000219338"/>
    </source>
</evidence>
<feature type="compositionally biased region" description="Polar residues" evidence="1">
    <location>
        <begin position="272"/>
        <end position="283"/>
    </location>
</feature>
<feature type="region of interest" description="Disordered" evidence="1">
    <location>
        <begin position="228"/>
        <end position="315"/>
    </location>
</feature>
<feature type="domain" description="Fungal-type protein kinase" evidence="2">
    <location>
        <begin position="586"/>
        <end position="624"/>
    </location>
</feature>
<evidence type="ECO:0000256" key="1">
    <source>
        <dbReference type="SAM" id="MobiDB-lite"/>
    </source>
</evidence>
<name>A0A284RXN0_ARMOS</name>
<evidence type="ECO:0000259" key="2">
    <source>
        <dbReference type="Pfam" id="PF17667"/>
    </source>
</evidence>
<feature type="region of interest" description="Disordered" evidence="1">
    <location>
        <begin position="1"/>
        <end position="28"/>
    </location>
</feature>
<gene>
    <name evidence="3" type="ORF">ARMOST_16954</name>
</gene>
<dbReference type="SUPFAM" id="SSF56112">
    <property type="entry name" value="Protein kinase-like (PK-like)"/>
    <property type="match status" value="1"/>
</dbReference>
<dbReference type="EMBL" id="FUEG01000020">
    <property type="protein sequence ID" value="SJL13510.1"/>
    <property type="molecule type" value="Genomic_DNA"/>
</dbReference>
<keyword evidence="4" id="KW-1185">Reference proteome</keyword>
<dbReference type="AlphaFoldDB" id="A0A284RXN0"/>
<protein>
    <recommendedName>
        <fullName evidence="2">Fungal-type protein kinase domain-containing protein</fullName>
    </recommendedName>
</protein>
<dbReference type="InterPro" id="IPR040976">
    <property type="entry name" value="Pkinase_fungal"/>
</dbReference>